<comment type="similarity">
    <text evidence="1">Belongs to the CdaR family.</text>
</comment>
<dbReference type="Gene3D" id="3.30.450.40">
    <property type="match status" value="1"/>
</dbReference>
<dbReference type="InterPro" id="IPR041522">
    <property type="entry name" value="CdaR_GGDEF"/>
</dbReference>
<dbReference type="InterPro" id="IPR025736">
    <property type="entry name" value="PucR_C-HTH_dom"/>
</dbReference>
<evidence type="ECO:0000259" key="3">
    <source>
        <dbReference type="SMART" id="SM00065"/>
    </source>
</evidence>
<feature type="region of interest" description="Disordered" evidence="2">
    <location>
        <begin position="1"/>
        <end position="23"/>
    </location>
</feature>
<sequence>MSTTVRTRAKATPSKSAPGHAGSASLRRALAAFSRVAAAADDSADLDGLLHAVARHICELVGVERCSIHLRDEKAGLFLGCVCYAGEPTRDADIKRSRVGGPSDRLILELLRTKRPVIVDNAHQDPRIIKSTVRFWKIHAIMAVPMIFQDEVIGVIFLDDMAGPHVFTGEDAEVASTFGDLAAVAVMHAQSRAELRAQVDAAQRHINALRRSSVVDERLSDLVLQGATLHELLEELAVVLVKPCAVFDADNTRLATAAPPGTDDGIAPRILESPYIDRPEVRDALAAHDGSRAFVVGPLPLAGVMHRYVIAPIIVGAETWGRLVVMEHKSRFVGGDMLTLRRAATLIALQVGTERQAIEADWDAGASLAAEVLGGCCEETVLRRRAERLGFRLDAPRAVMLIGPRSRAGAATLDFRAVAAALRKVAPELSVHATAVSGGVAVLAEQLPGLEDEAFTAYLKDVVRRVGAQLPRGDRLVAGVSPVRCDRDGYRSAFGEARQVVECIRRFSPPGGPAIFSSADLGAGALFLATSDNELVTASAEQTFGSLVDDPSKADLLTTLCSFFDNMASIRRCAACLDVHENTIRYRLARIEDLTGLAVTHDPDAQLRVRMALLVLLLQGRLPEPSPAVADTTRRSSLEVVRAAAT</sequence>
<dbReference type="RefSeq" id="WP_259311020.1">
    <property type="nucleotide sequence ID" value="NZ_CP087164.1"/>
</dbReference>
<dbReference type="AlphaFoldDB" id="A0A9E7C1U6"/>
<dbReference type="KEGG" id="sbae:DSM104329_03369"/>
<dbReference type="Gene3D" id="1.10.10.2840">
    <property type="entry name" value="PucR C-terminal helix-turn-helix domain"/>
    <property type="match status" value="1"/>
</dbReference>
<dbReference type="PANTHER" id="PTHR33744:SF1">
    <property type="entry name" value="DNA-BINDING TRANSCRIPTIONAL ACTIVATOR ADER"/>
    <property type="match status" value="1"/>
</dbReference>
<keyword evidence="5" id="KW-1185">Reference proteome</keyword>
<dbReference type="EMBL" id="CP087164">
    <property type="protein sequence ID" value="UGS36957.1"/>
    <property type="molecule type" value="Genomic_DNA"/>
</dbReference>
<dbReference type="Pfam" id="PF17853">
    <property type="entry name" value="GGDEF_2"/>
    <property type="match status" value="1"/>
</dbReference>
<evidence type="ECO:0000256" key="1">
    <source>
        <dbReference type="ARBA" id="ARBA00006754"/>
    </source>
</evidence>
<proteinExistence type="inferred from homology"/>
<evidence type="ECO:0000256" key="2">
    <source>
        <dbReference type="SAM" id="MobiDB-lite"/>
    </source>
</evidence>
<dbReference type="InterPro" id="IPR051448">
    <property type="entry name" value="CdaR-like_regulators"/>
</dbReference>
<protein>
    <recommendedName>
        <fullName evidence="3">GAF domain-containing protein</fullName>
    </recommendedName>
</protein>
<accession>A0A9E7C1U6</accession>
<name>A0A9E7C1U6_9ACTN</name>
<dbReference type="Proteomes" id="UP001162834">
    <property type="component" value="Chromosome"/>
</dbReference>
<dbReference type="Pfam" id="PF13556">
    <property type="entry name" value="HTH_30"/>
    <property type="match status" value="1"/>
</dbReference>
<feature type="domain" description="GAF" evidence="3">
    <location>
        <begin position="45"/>
        <end position="196"/>
    </location>
</feature>
<dbReference type="InterPro" id="IPR029016">
    <property type="entry name" value="GAF-like_dom_sf"/>
</dbReference>
<dbReference type="SUPFAM" id="SSF55781">
    <property type="entry name" value="GAF domain-like"/>
    <property type="match status" value="1"/>
</dbReference>
<dbReference type="InterPro" id="IPR042070">
    <property type="entry name" value="PucR_C-HTH_sf"/>
</dbReference>
<organism evidence="4 5">
    <name type="scientific">Capillimicrobium parvum</name>
    <dbReference type="NCBI Taxonomy" id="2884022"/>
    <lineage>
        <taxon>Bacteria</taxon>
        <taxon>Bacillati</taxon>
        <taxon>Actinomycetota</taxon>
        <taxon>Thermoleophilia</taxon>
        <taxon>Solirubrobacterales</taxon>
        <taxon>Capillimicrobiaceae</taxon>
        <taxon>Capillimicrobium</taxon>
    </lineage>
</organism>
<evidence type="ECO:0000313" key="5">
    <source>
        <dbReference type="Proteomes" id="UP001162834"/>
    </source>
</evidence>
<dbReference type="Pfam" id="PF01590">
    <property type="entry name" value="GAF"/>
    <property type="match status" value="1"/>
</dbReference>
<reference evidence="4" key="1">
    <citation type="journal article" date="2022" name="Int. J. Syst. Evol. Microbiol.">
        <title>Pseudomonas aegrilactucae sp. nov. and Pseudomonas morbosilactucae sp. nov., pathogens causing bacterial rot of lettuce in Japan.</title>
        <authorList>
            <person name="Sawada H."/>
            <person name="Fujikawa T."/>
            <person name="Satou M."/>
        </authorList>
    </citation>
    <scope>NUCLEOTIDE SEQUENCE</scope>
    <source>
        <strain evidence="4">0166_1</strain>
    </source>
</reference>
<dbReference type="InterPro" id="IPR003018">
    <property type="entry name" value="GAF"/>
</dbReference>
<evidence type="ECO:0000313" key="4">
    <source>
        <dbReference type="EMBL" id="UGS36957.1"/>
    </source>
</evidence>
<dbReference type="SMART" id="SM00065">
    <property type="entry name" value="GAF"/>
    <property type="match status" value="1"/>
</dbReference>
<dbReference type="PANTHER" id="PTHR33744">
    <property type="entry name" value="CARBOHYDRATE DIACID REGULATOR"/>
    <property type="match status" value="1"/>
</dbReference>
<gene>
    <name evidence="4" type="ORF">DSM104329_03369</name>
</gene>